<dbReference type="Proteomes" id="UP001595921">
    <property type="component" value="Unassembled WGS sequence"/>
</dbReference>
<feature type="domain" description="SHOCT" evidence="3">
    <location>
        <begin position="81"/>
        <end position="108"/>
    </location>
</feature>
<comment type="caution">
    <text evidence="4">The sequence shown here is derived from an EMBL/GenBank/DDBJ whole genome shotgun (WGS) entry which is preliminary data.</text>
</comment>
<dbReference type="Pfam" id="PF09851">
    <property type="entry name" value="SHOCT"/>
    <property type="match status" value="1"/>
</dbReference>
<evidence type="ECO:0000313" key="4">
    <source>
        <dbReference type="EMBL" id="MFC4359621.1"/>
    </source>
</evidence>
<evidence type="ECO:0000313" key="5">
    <source>
        <dbReference type="Proteomes" id="UP001595921"/>
    </source>
</evidence>
<protein>
    <submittedName>
        <fullName evidence="4">SHOCT domain-containing protein</fullName>
    </submittedName>
</protein>
<dbReference type="AlphaFoldDB" id="A0ABD5PFD5"/>
<keyword evidence="2" id="KW-0812">Transmembrane</keyword>
<feature type="region of interest" description="Disordered" evidence="1">
    <location>
        <begin position="115"/>
        <end position="136"/>
    </location>
</feature>
<organism evidence="4 5">
    <name type="scientific">Halobium salinum</name>
    <dbReference type="NCBI Taxonomy" id="1364940"/>
    <lineage>
        <taxon>Archaea</taxon>
        <taxon>Methanobacteriati</taxon>
        <taxon>Methanobacteriota</taxon>
        <taxon>Stenosarchaea group</taxon>
        <taxon>Halobacteria</taxon>
        <taxon>Halobacteriales</taxon>
        <taxon>Haloferacaceae</taxon>
        <taxon>Halobium</taxon>
    </lineage>
</organism>
<dbReference type="RefSeq" id="WP_267621575.1">
    <property type="nucleotide sequence ID" value="NZ_JAODIW010000006.1"/>
</dbReference>
<evidence type="ECO:0000256" key="1">
    <source>
        <dbReference type="SAM" id="MobiDB-lite"/>
    </source>
</evidence>
<dbReference type="InterPro" id="IPR018649">
    <property type="entry name" value="SHOCT"/>
</dbReference>
<gene>
    <name evidence="4" type="ORF">ACFO0N_16885</name>
</gene>
<keyword evidence="2" id="KW-1133">Transmembrane helix</keyword>
<keyword evidence="5" id="KW-1185">Reference proteome</keyword>
<sequence>MSLQKRVSNKLPGIVIFLTIGLGILGGELGIDTGMVWVVGFVVLLPIAGMLNGAHEGSDDDRETPTAADASDAAESTDTTDPLDRLRDRYARGELGDEAFERKLEALLETQTYDGARDRVARDRTEPAVGAEVEAE</sequence>
<name>A0ABD5PFD5_9EURY</name>
<dbReference type="EMBL" id="JBHSDS010000008">
    <property type="protein sequence ID" value="MFC4359621.1"/>
    <property type="molecule type" value="Genomic_DNA"/>
</dbReference>
<feature type="transmembrane region" description="Helical" evidence="2">
    <location>
        <begin position="12"/>
        <end position="29"/>
    </location>
</feature>
<feature type="compositionally biased region" description="Basic and acidic residues" evidence="1">
    <location>
        <begin position="115"/>
        <end position="126"/>
    </location>
</feature>
<accession>A0ABD5PFD5</accession>
<evidence type="ECO:0000259" key="3">
    <source>
        <dbReference type="Pfam" id="PF09851"/>
    </source>
</evidence>
<feature type="transmembrane region" description="Helical" evidence="2">
    <location>
        <begin position="35"/>
        <end position="54"/>
    </location>
</feature>
<keyword evidence="2" id="KW-0472">Membrane</keyword>
<feature type="region of interest" description="Disordered" evidence="1">
    <location>
        <begin position="54"/>
        <end position="86"/>
    </location>
</feature>
<reference evidence="4 5" key="1">
    <citation type="journal article" date="2019" name="Int. J. Syst. Evol. Microbiol.">
        <title>The Global Catalogue of Microorganisms (GCM) 10K type strain sequencing project: providing services to taxonomists for standard genome sequencing and annotation.</title>
        <authorList>
            <consortium name="The Broad Institute Genomics Platform"/>
            <consortium name="The Broad Institute Genome Sequencing Center for Infectious Disease"/>
            <person name="Wu L."/>
            <person name="Ma J."/>
        </authorList>
    </citation>
    <scope>NUCLEOTIDE SEQUENCE [LARGE SCALE GENOMIC DNA]</scope>
    <source>
        <strain evidence="4 5">CGMCC 1.12553</strain>
    </source>
</reference>
<feature type="compositionally biased region" description="Low complexity" evidence="1">
    <location>
        <begin position="65"/>
        <end position="80"/>
    </location>
</feature>
<evidence type="ECO:0000256" key="2">
    <source>
        <dbReference type="SAM" id="Phobius"/>
    </source>
</evidence>
<proteinExistence type="predicted"/>